<evidence type="ECO:0000256" key="5">
    <source>
        <dbReference type="ARBA" id="ARBA00022840"/>
    </source>
</evidence>
<dbReference type="PROSITE" id="PS00297">
    <property type="entry name" value="HSP70_1"/>
    <property type="match status" value="1"/>
</dbReference>
<comment type="induction">
    <text evidence="7">By stress conditions e.g. heat shock.</text>
</comment>
<dbReference type="NCBIfam" id="NF003520">
    <property type="entry name" value="PRK05183.1"/>
    <property type="match status" value="1"/>
</dbReference>
<accession>A0ABZ3D161</accession>
<dbReference type="PROSITE" id="PS01036">
    <property type="entry name" value="HSP70_3"/>
    <property type="match status" value="1"/>
</dbReference>
<organism evidence="11 12">
    <name type="scientific">Nguyenibacter vanlangensis</name>
    <dbReference type="NCBI Taxonomy" id="1216886"/>
    <lineage>
        <taxon>Bacteria</taxon>
        <taxon>Pseudomonadati</taxon>
        <taxon>Pseudomonadota</taxon>
        <taxon>Alphaproteobacteria</taxon>
        <taxon>Acetobacterales</taxon>
        <taxon>Acetobacteraceae</taxon>
        <taxon>Nguyenibacter</taxon>
    </lineage>
</organism>
<dbReference type="Proteomes" id="UP001449795">
    <property type="component" value="Chromosome"/>
</dbReference>
<dbReference type="Gene3D" id="1.20.1270.10">
    <property type="match status" value="1"/>
</dbReference>
<feature type="modified residue" description="Phosphothreonine; by autocatalysis" evidence="7">
    <location>
        <position position="198"/>
    </location>
</feature>
<dbReference type="PRINTS" id="PR00301">
    <property type="entry name" value="HEATSHOCK70"/>
</dbReference>
<dbReference type="EMBL" id="CP152276">
    <property type="protein sequence ID" value="XAE41492.1"/>
    <property type="molecule type" value="Genomic_DNA"/>
</dbReference>
<feature type="coiled-coil region" evidence="9">
    <location>
        <begin position="247"/>
        <end position="274"/>
    </location>
</feature>
<dbReference type="InterPro" id="IPR029047">
    <property type="entry name" value="HSP70_peptide-bd_sf"/>
</dbReference>
<keyword evidence="12" id="KW-1185">Reference proteome</keyword>
<evidence type="ECO:0000256" key="10">
    <source>
        <dbReference type="SAM" id="MobiDB-lite"/>
    </source>
</evidence>
<dbReference type="HAMAP" id="MF_00332">
    <property type="entry name" value="DnaK"/>
    <property type="match status" value="1"/>
</dbReference>
<dbReference type="CDD" id="cd11733">
    <property type="entry name" value="ASKHA_NBD_HSP70_HSPA9"/>
    <property type="match status" value="1"/>
</dbReference>
<dbReference type="InterPro" id="IPR012725">
    <property type="entry name" value="Chaperone_DnaK"/>
</dbReference>
<evidence type="ECO:0000256" key="8">
    <source>
        <dbReference type="RuleBase" id="RU003322"/>
    </source>
</evidence>
<dbReference type="PANTHER" id="PTHR19375">
    <property type="entry name" value="HEAT SHOCK PROTEIN 70KDA"/>
    <property type="match status" value="1"/>
</dbReference>
<feature type="region of interest" description="Disordered" evidence="10">
    <location>
        <begin position="601"/>
        <end position="637"/>
    </location>
</feature>
<keyword evidence="6 7" id="KW-0346">Stress response</keyword>
<dbReference type="InterPro" id="IPR013126">
    <property type="entry name" value="Hsp_70_fam"/>
</dbReference>
<comment type="similarity">
    <text evidence="1 7 8">Belongs to the heat shock protein 70 family.</text>
</comment>
<dbReference type="NCBIfam" id="NF001413">
    <property type="entry name" value="PRK00290.1"/>
    <property type="match status" value="1"/>
</dbReference>
<dbReference type="SUPFAM" id="SSF100920">
    <property type="entry name" value="Heat shock protein 70kD (HSP70), peptide-binding domain"/>
    <property type="match status" value="1"/>
</dbReference>
<evidence type="ECO:0000256" key="9">
    <source>
        <dbReference type="SAM" id="Coils"/>
    </source>
</evidence>
<dbReference type="Pfam" id="PF00012">
    <property type="entry name" value="HSP70"/>
    <property type="match status" value="1"/>
</dbReference>
<dbReference type="SUPFAM" id="SSF100934">
    <property type="entry name" value="Heat shock protein 70kD (HSP70), C-terminal subdomain"/>
    <property type="match status" value="1"/>
</dbReference>
<evidence type="ECO:0000256" key="2">
    <source>
        <dbReference type="ARBA" id="ARBA00014415"/>
    </source>
</evidence>
<dbReference type="SUPFAM" id="SSF53067">
    <property type="entry name" value="Actin-like ATPase domain"/>
    <property type="match status" value="2"/>
</dbReference>
<dbReference type="PROSITE" id="PS00329">
    <property type="entry name" value="HSP70_2"/>
    <property type="match status" value="1"/>
</dbReference>
<proteinExistence type="evidence at transcript level"/>
<name>A0ABZ3D161_9PROT</name>
<keyword evidence="9" id="KW-0175">Coiled coil</keyword>
<gene>
    <name evidence="7 11" type="primary">dnaK</name>
    <name evidence="11" type="ORF">AAC691_14450</name>
</gene>
<evidence type="ECO:0000256" key="3">
    <source>
        <dbReference type="ARBA" id="ARBA00022553"/>
    </source>
</evidence>
<feature type="compositionally biased region" description="Low complexity" evidence="10">
    <location>
        <begin position="601"/>
        <end position="618"/>
    </location>
</feature>
<evidence type="ECO:0000256" key="4">
    <source>
        <dbReference type="ARBA" id="ARBA00022741"/>
    </source>
</evidence>
<dbReference type="InterPro" id="IPR043129">
    <property type="entry name" value="ATPase_NBD"/>
</dbReference>
<keyword evidence="7" id="KW-0143">Chaperone</keyword>
<reference evidence="11 12" key="1">
    <citation type="submission" date="2024-04" db="EMBL/GenBank/DDBJ databases">
        <title>Complete genome sequence of Nguyenibacter vanlangesis HBCM-1154, a strain capable of nitrogen fixation, IAA production, and phosphorus solubilization isolated from sugarcane soil.</title>
        <authorList>
            <person name="MY HANH P."/>
        </authorList>
    </citation>
    <scope>NUCLEOTIDE SEQUENCE [LARGE SCALE GENOMIC DNA]</scope>
    <source>
        <strain evidence="11 12">HBCM 1154</strain>
    </source>
</reference>
<evidence type="ECO:0000313" key="11">
    <source>
        <dbReference type="EMBL" id="XAE41492.1"/>
    </source>
</evidence>
<evidence type="ECO:0000256" key="6">
    <source>
        <dbReference type="ARBA" id="ARBA00023016"/>
    </source>
</evidence>
<comment type="function">
    <text evidence="7">Acts as a chaperone.</text>
</comment>
<dbReference type="RefSeq" id="WP_342627418.1">
    <property type="nucleotide sequence ID" value="NZ_CP152276.1"/>
</dbReference>
<keyword evidence="3 7" id="KW-0597">Phosphoprotein</keyword>
<dbReference type="InterPro" id="IPR029048">
    <property type="entry name" value="HSP70_C_sf"/>
</dbReference>
<keyword evidence="5 7" id="KW-0067">ATP-binding</keyword>
<dbReference type="Gene3D" id="3.90.640.10">
    <property type="entry name" value="Actin, Chain A, domain 4"/>
    <property type="match status" value="1"/>
</dbReference>
<keyword evidence="4 7" id="KW-0547">Nucleotide-binding</keyword>
<protein>
    <recommendedName>
        <fullName evidence="2 7">Chaperone protein DnaK</fullName>
    </recommendedName>
    <alternativeName>
        <fullName evidence="7">HSP70</fullName>
    </alternativeName>
    <alternativeName>
        <fullName evidence="7">Heat shock 70 kDa protein</fullName>
    </alternativeName>
    <alternativeName>
        <fullName evidence="7">Heat shock protein 70</fullName>
    </alternativeName>
</protein>
<dbReference type="Gene3D" id="2.60.34.10">
    <property type="entry name" value="Substrate Binding Domain Of DNAk, Chain A, domain 1"/>
    <property type="match status" value="1"/>
</dbReference>
<evidence type="ECO:0000256" key="1">
    <source>
        <dbReference type="ARBA" id="ARBA00007381"/>
    </source>
</evidence>
<dbReference type="Gene3D" id="3.30.420.40">
    <property type="match status" value="2"/>
</dbReference>
<dbReference type="NCBIfam" id="TIGR02350">
    <property type="entry name" value="prok_dnaK"/>
    <property type="match status" value="1"/>
</dbReference>
<evidence type="ECO:0000313" key="12">
    <source>
        <dbReference type="Proteomes" id="UP001449795"/>
    </source>
</evidence>
<sequence>MSKVIGIDLGTTNSCVAIREGDETRVIENSEGARTTPSMVAFTDSGEMLVGQAAKRQAVTNPANTLYAVKRLIGRRYDDPTVTKDKALVPYAIVPGDNGDAWVEAQGKKYAPSQIAAFVLGKMKETAESYLGEKVTQAVITVPAYFNDAQRQATKDAGRIAGLDVLRIINEPTAAALAYGLQKKNSGTIAVYDLGGGTFDVSVLEISDGVIEVKSTNGDTFLGGEDFDARIIAYLADEFKREQGIDLRADKLALQRLKEAAEKAKIELSSSKETEINLPFITADASGPKHLVLKLSRAKLESLVDDLIQRTMDPCRAALKDASVSAAEIDEVILVGGMTRMPKVIEAVKQFFGKEPARNVNPDEVVAIGAAVQGAVLKGDVKDVLLLDVTPLSLGIETLGGVFTRLIDRNTTIPTKKSQTFSTAEDNQSAVTIKVFQGEREMAADNKLLGNFDLTGIAPAPRGMPQIEVTFDIDANGIVSVSAKDKATGKEQQIKIQASGGLSDADIEKMVKDAEANAAADKAKKDLVEARNHAEGLAHQVEKSLAEAGDKVPAGDKAAAEAAIADVRKALEGSDAAALKSASDALSQAAMKIGEAVYKAGQAEAAPGAGPSAGTSGAHGEKVVDADFEDVDDKKSA</sequence>
<evidence type="ECO:0000256" key="7">
    <source>
        <dbReference type="HAMAP-Rule" id="MF_00332"/>
    </source>
</evidence>
<dbReference type="InterPro" id="IPR018181">
    <property type="entry name" value="Heat_shock_70_CS"/>
</dbReference>